<dbReference type="RefSeq" id="XP_067544292.1">
    <property type="nucleotide sequence ID" value="XM_067688195.1"/>
</dbReference>
<comment type="similarity">
    <text evidence="1">Belongs to the SEC23/SEC24 family. SEC24 subfamily.</text>
</comment>
<sequence length="700" mass="75881">MHPGLTPLRNTAVPDSEELLAEVKAQEYVYTRSTFLSAPLKRNDIKRTGVPFVISVTVLPAEEEEVPQLLSAPRCKGCKGYINPYCEVVPPGYKWRCSLCLSINNTETPLHSYGAYLKVFSPSENAVNNKKVCSNALLTEEVIEFPSVTERSIPPPPTHLFLIESTGETIEKGMFSGVLQRLGTSLACLNDPHDRTKVCVVLFGGSVQIVRLGGEGGVGLDTINEIDSGLPMLMDEDYIVPFKNIRNGFSKKMEVVEQSIQRTEKEAGSALGQALKVCKHLLHQGGTIHAFVSMAPSIGDGSITHPSVGLKAKNTFYNHLAEDLLAKGVSVNLYILSSKQVEVPALLPVAENTGGDVRYYPGFLGNHAADIDALEKDLVQHLSADEGTNVYCRVRISDGLSIRKYWGATATGDGLIRLAQLRRGKTISFEVDYDEDLVMEGVTFQVATIFNTASGERKVRVINSTIGLGPTAVDPLAVVHAIGLKGLDKETAEPGAGTSLVLRLASECMARIGMSGSMNVFPRMIFGLVKNKVFKTVASDIRGIVAYGLRNNSMKVADAMIYPTLVRIDGEVGVVDGDSVVLPSPMKLSSSVISTDGTYLLDSGIITYVFTGDQSSYRAFDSYEGRISVPDKKDYERVQTVMGYMVGGRAVDPIVYSVHQSGHSFLLEGFQAMLIEDGAGSFGYPEFLQKFLSNGYAISK</sequence>
<gene>
    <name evidence="5" type="ORF">NEDG_00777</name>
</gene>
<evidence type="ECO:0000259" key="2">
    <source>
        <dbReference type="Pfam" id="PF04810"/>
    </source>
</evidence>
<dbReference type="STRING" id="1805483.A0A177ECG6"/>
<dbReference type="Pfam" id="PF08033">
    <property type="entry name" value="Sec23_BS"/>
    <property type="match status" value="1"/>
</dbReference>
<evidence type="ECO:0000256" key="1">
    <source>
        <dbReference type="ARBA" id="ARBA00008334"/>
    </source>
</evidence>
<dbReference type="SUPFAM" id="SSF82919">
    <property type="entry name" value="Zn-finger domain of Sec23/24"/>
    <property type="match status" value="1"/>
</dbReference>
<dbReference type="SUPFAM" id="SSF82754">
    <property type="entry name" value="C-terminal, gelsolin-like domain of Sec23/24"/>
    <property type="match status" value="1"/>
</dbReference>
<accession>A0A177ECG6</accession>
<dbReference type="SUPFAM" id="SSF81995">
    <property type="entry name" value="beta-sandwich domain of Sec23/24"/>
    <property type="match status" value="1"/>
</dbReference>
<evidence type="ECO:0000313" key="5">
    <source>
        <dbReference type="EMBL" id="OAG29644.1"/>
    </source>
</evidence>
<dbReference type="PANTHER" id="PTHR13803">
    <property type="entry name" value="SEC24-RELATED PROTEIN"/>
    <property type="match status" value="1"/>
</dbReference>
<dbReference type="GeneID" id="93647127"/>
<dbReference type="GO" id="GO:0070971">
    <property type="term" value="C:endoplasmic reticulum exit site"/>
    <property type="evidence" value="ECO:0007669"/>
    <property type="project" value="TreeGrafter"/>
</dbReference>
<evidence type="ECO:0000313" key="6">
    <source>
        <dbReference type="Proteomes" id="UP000185944"/>
    </source>
</evidence>
<dbReference type="InterPro" id="IPR012990">
    <property type="entry name" value="Beta-sandwich_Sec23_24"/>
</dbReference>
<dbReference type="OrthoDB" id="49016at2759"/>
<name>A0A177ECG6_9MICR</name>
<dbReference type="VEuPathDB" id="MicrosporidiaDB:NEDG_00777"/>
<comment type="caution">
    <text evidence="5">The sequence shown here is derived from an EMBL/GenBank/DDBJ whole genome shotgun (WGS) entry which is preliminary data.</text>
</comment>
<dbReference type="InterPro" id="IPR006896">
    <property type="entry name" value="Sec23/24_trunk_dom"/>
</dbReference>
<dbReference type="GO" id="GO:0000149">
    <property type="term" value="F:SNARE binding"/>
    <property type="evidence" value="ECO:0007669"/>
    <property type="project" value="TreeGrafter"/>
</dbReference>
<dbReference type="InterPro" id="IPR036465">
    <property type="entry name" value="vWFA_dom_sf"/>
</dbReference>
<protein>
    <submittedName>
        <fullName evidence="5">Protein transport protein SEC24</fullName>
    </submittedName>
</protein>
<dbReference type="GO" id="GO:0008270">
    <property type="term" value="F:zinc ion binding"/>
    <property type="evidence" value="ECO:0007669"/>
    <property type="project" value="InterPro"/>
</dbReference>
<dbReference type="InterPro" id="IPR036174">
    <property type="entry name" value="Znf_Sec23_Sec24_sf"/>
</dbReference>
<keyword evidence="6" id="KW-1185">Reference proteome</keyword>
<dbReference type="Gene3D" id="1.20.120.730">
    <property type="entry name" value="Sec23/Sec24 helical domain"/>
    <property type="match status" value="1"/>
</dbReference>
<evidence type="ECO:0000259" key="4">
    <source>
        <dbReference type="Pfam" id="PF08033"/>
    </source>
</evidence>
<proteinExistence type="inferred from homology"/>
<dbReference type="GO" id="GO:0030127">
    <property type="term" value="C:COPII vesicle coat"/>
    <property type="evidence" value="ECO:0007669"/>
    <property type="project" value="InterPro"/>
</dbReference>
<dbReference type="EMBL" id="LTDL01000040">
    <property type="protein sequence ID" value="OAG29644.1"/>
    <property type="molecule type" value="Genomic_DNA"/>
</dbReference>
<dbReference type="InterPro" id="IPR029006">
    <property type="entry name" value="ADF-H/Gelsolin-like_dom_sf"/>
</dbReference>
<dbReference type="InterPro" id="IPR006895">
    <property type="entry name" value="Znf_Sec23_Sec24"/>
</dbReference>
<feature type="domain" description="Sec23/Sec24 trunk" evidence="3">
    <location>
        <begin position="154"/>
        <end position="381"/>
    </location>
</feature>
<dbReference type="GO" id="GO:0006886">
    <property type="term" value="P:intracellular protein transport"/>
    <property type="evidence" value="ECO:0007669"/>
    <property type="project" value="InterPro"/>
</dbReference>
<dbReference type="Proteomes" id="UP000185944">
    <property type="component" value="Unassembled WGS sequence"/>
</dbReference>
<dbReference type="Pfam" id="PF04810">
    <property type="entry name" value="zf-Sec23_Sec24"/>
    <property type="match status" value="1"/>
</dbReference>
<dbReference type="Gene3D" id="2.30.30.380">
    <property type="entry name" value="Zn-finger domain of Sec23/24"/>
    <property type="match status" value="1"/>
</dbReference>
<dbReference type="Gene3D" id="2.60.40.1670">
    <property type="entry name" value="beta-sandwich domain of Sec23/24"/>
    <property type="match status" value="1"/>
</dbReference>
<dbReference type="AlphaFoldDB" id="A0A177ECG6"/>
<dbReference type="Gene3D" id="3.40.20.10">
    <property type="entry name" value="Severin"/>
    <property type="match status" value="1"/>
</dbReference>
<dbReference type="GO" id="GO:0090110">
    <property type="term" value="P:COPII-coated vesicle cargo loading"/>
    <property type="evidence" value="ECO:0007669"/>
    <property type="project" value="TreeGrafter"/>
</dbReference>
<reference evidence="5 6" key="1">
    <citation type="submission" date="2016-02" db="EMBL/GenBank/DDBJ databases">
        <title>Discovery of a natural microsporidian pathogen with a broad tissue tropism in Caenorhabditis elegans.</title>
        <authorList>
            <person name="Luallen R.J."/>
            <person name="Reinke A.W."/>
            <person name="Tong L."/>
            <person name="Botts M.R."/>
            <person name="Felix M.-A."/>
            <person name="Troemel E.R."/>
        </authorList>
    </citation>
    <scope>NUCLEOTIDE SEQUENCE [LARGE SCALE GENOMIC DNA]</scope>
    <source>
        <strain evidence="5 6">JUm2807</strain>
    </source>
</reference>
<evidence type="ECO:0000259" key="3">
    <source>
        <dbReference type="Pfam" id="PF04811"/>
    </source>
</evidence>
<dbReference type="InterPro" id="IPR050550">
    <property type="entry name" value="SEC23_SEC24_subfamily"/>
</dbReference>
<feature type="domain" description="Sec23/Sec24 beta-sandwich" evidence="4">
    <location>
        <begin position="388"/>
        <end position="466"/>
    </location>
</feature>
<organism evidence="5 6">
    <name type="scientific">Nematocida displodere</name>
    <dbReference type="NCBI Taxonomy" id="1805483"/>
    <lineage>
        <taxon>Eukaryota</taxon>
        <taxon>Fungi</taxon>
        <taxon>Fungi incertae sedis</taxon>
        <taxon>Microsporidia</taxon>
        <taxon>Nematocida</taxon>
    </lineage>
</organism>
<dbReference type="InterPro" id="IPR036180">
    <property type="entry name" value="Gelsolin-like_dom_sf"/>
</dbReference>
<dbReference type="Gene3D" id="3.40.50.410">
    <property type="entry name" value="von Willebrand factor, type A domain"/>
    <property type="match status" value="1"/>
</dbReference>
<dbReference type="Pfam" id="PF04811">
    <property type="entry name" value="Sec23_trunk"/>
    <property type="match status" value="1"/>
</dbReference>
<feature type="domain" description="Zinc finger Sec23/Sec24-type" evidence="2">
    <location>
        <begin position="73"/>
        <end position="106"/>
    </location>
</feature>
<dbReference type="SUPFAM" id="SSF53300">
    <property type="entry name" value="vWA-like"/>
    <property type="match status" value="1"/>
</dbReference>